<reference evidence="1" key="1">
    <citation type="journal article" date="2021" name="New Phytol.">
        <title>Evolutionary innovations through gain and loss of genes in the ectomycorrhizal Boletales.</title>
        <authorList>
            <person name="Wu G."/>
            <person name="Miyauchi S."/>
            <person name="Morin E."/>
            <person name="Kuo A."/>
            <person name="Drula E."/>
            <person name="Varga T."/>
            <person name="Kohler A."/>
            <person name="Feng B."/>
            <person name="Cao Y."/>
            <person name="Lipzen A."/>
            <person name="Daum C."/>
            <person name="Hundley H."/>
            <person name="Pangilinan J."/>
            <person name="Johnson J."/>
            <person name="Barry K."/>
            <person name="LaButti K."/>
            <person name="Ng V."/>
            <person name="Ahrendt S."/>
            <person name="Min B."/>
            <person name="Choi I.G."/>
            <person name="Park H."/>
            <person name="Plett J.M."/>
            <person name="Magnuson J."/>
            <person name="Spatafora J.W."/>
            <person name="Nagy L.G."/>
            <person name="Henrissat B."/>
            <person name="Grigoriev I.V."/>
            <person name="Yang Z.L."/>
            <person name="Xu J."/>
            <person name="Martin F.M."/>
        </authorList>
    </citation>
    <scope>NUCLEOTIDE SEQUENCE</scope>
    <source>
        <strain evidence="1">KUC20120723A-06</strain>
    </source>
</reference>
<keyword evidence="2" id="KW-1185">Reference proteome</keyword>
<protein>
    <submittedName>
        <fullName evidence="1">Uncharacterized protein</fullName>
    </submittedName>
</protein>
<dbReference type="EMBL" id="MU266794">
    <property type="protein sequence ID" value="KAH7918389.1"/>
    <property type="molecule type" value="Genomic_DNA"/>
</dbReference>
<evidence type="ECO:0000313" key="2">
    <source>
        <dbReference type="Proteomes" id="UP000790709"/>
    </source>
</evidence>
<proteinExistence type="predicted"/>
<name>A0ACB8AYN1_9AGAM</name>
<comment type="caution">
    <text evidence="1">The sequence shown here is derived from an EMBL/GenBank/DDBJ whole genome shotgun (WGS) entry which is preliminary data.</text>
</comment>
<sequence length="937" mass="106196">MHRFSVSSNTLISQDNPLLLWLPERQKFLEELIRLEGRGVQGIDELCSSCKNASSRYRCEDCFGVDMHCIDCVVQKHAHSPLHRIEEWTGEYFEHTSLKKLGLRIQLGHNVGDRCMNATTAFGDEFVVIDSHGIHEVGLDYCGCETAEARTTQLLRMAWFPSTTIDPKTAATFRLLEEYHLLSFESKVSPYEFYHALARRTDNTGLKPLKDRYEAFMRMIREWRHLKMVKRSGRGHEPGGVEDTKEGELAVTCPACPHPGKNLPDGWQSVSSSRRWIYGLFVAIDANFRLKRKAVSKDSVDPGLSRGWAYFVEELAYKTHLLERIDELQEKSTCSSHSAVDMADTKSSRGLAATGVGTIDCARHNMKLPAGVGDLQKGEKYVNMDYLFFSALKHSSVTVLNVSYDIACQWHKKLWHRMTWLAPSNQLDYTAKLITFFVPKFHLPAHVVPCHTKFSFNFIRGVGRTDGEAPERGWANINPVASSTKEMGPGNRRDTLDDHFGDWNWKKVVGLGATVLRKIQEAIPERNSHLENLRLLEESIESSRITASLAGGSTDEPVSILTSWRKEAEAWESDPTQPNPFEKRVETMTQATVRLQLAQDDAQKLANESSAPLHEEVTPSVLISAGLDVEEQQATIQNRRNALTRKIDAWAKIQALYIPGVVALRVGSNGTSGTEEEIEKAENQKLWLPSQLPRGVVCDQELRSIEWRLRYAQAGDALNELRQSLRLSSYLNRFKDRFLRGQGANTRARNTLKTVDAKSTACKARYRAAHAALHSLSPILNMVGWQNTFRALTDDDVKPMVDLLEAGTEGRRQLTWIWTMRGAADNSDEGLQDALRIEWCKARARAARWSEEVELLFEEKRRILQFFNWQAEQWVDRAQKVFPGDAIMKEGLIAYALRQAALRRSLAAHFTHLWRDTQRLLDIANEGMDTDDSQGST</sequence>
<accession>A0ACB8AYN1</accession>
<organism evidence="1 2">
    <name type="scientific">Leucogyrophana mollusca</name>
    <dbReference type="NCBI Taxonomy" id="85980"/>
    <lineage>
        <taxon>Eukaryota</taxon>
        <taxon>Fungi</taxon>
        <taxon>Dikarya</taxon>
        <taxon>Basidiomycota</taxon>
        <taxon>Agaricomycotina</taxon>
        <taxon>Agaricomycetes</taxon>
        <taxon>Agaricomycetidae</taxon>
        <taxon>Boletales</taxon>
        <taxon>Boletales incertae sedis</taxon>
        <taxon>Leucogyrophana</taxon>
    </lineage>
</organism>
<dbReference type="Proteomes" id="UP000790709">
    <property type="component" value="Unassembled WGS sequence"/>
</dbReference>
<gene>
    <name evidence="1" type="ORF">BV22DRAFT_1024674</name>
</gene>
<evidence type="ECO:0000313" key="1">
    <source>
        <dbReference type="EMBL" id="KAH7918389.1"/>
    </source>
</evidence>